<dbReference type="Proteomes" id="UP000515908">
    <property type="component" value="Chromosome 18"/>
</dbReference>
<keyword evidence="4" id="KW-0378">Hydrolase</keyword>
<keyword evidence="5" id="KW-1185">Reference proteome</keyword>
<evidence type="ECO:0000256" key="1">
    <source>
        <dbReference type="ARBA" id="ARBA00022741"/>
    </source>
</evidence>
<reference evidence="4 5" key="1">
    <citation type="submission" date="2020-08" db="EMBL/GenBank/DDBJ databases">
        <authorList>
            <person name="Newling K."/>
            <person name="Davey J."/>
            <person name="Forrester S."/>
        </authorList>
    </citation>
    <scope>NUCLEOTIDE SEQUENCE [LARGE SCALE GENOMIC DNA]</scope>
    <source>
        <strain evidence="5">Crithidia deanei Carvalho (ATCC PRA-265)</strain>
    </source>
</reference>
<dbReference type="GO" id="GO:0004386">
    <property type="term" value="F:helicase activity"/>
    <property type="evidence" value="ECO:0007669"/>
    <property type="project" value="UniProtKB-KW"/>
</dbReference>
<proteinExistence type="predicted"/>
<dbReference type="VEuPathDB" id="TriTrypDB:ADEAN_000814900"/>
<dbReference type="PANTHER" id="PTHR18934">
    <property type="entry name" value="ATP-DEPENDENT RNA HELICASE"/>
    <property type="match status" value="1"/>
</dbReference>
<keyword evidence="4" id="KW-0347">Helicase</keyword>
<feature type="domain" description="Helicase ATP-binding" evidence="3">
    <location>
        <begin position="13"/>
        <end position="226"/>
    </location>
</feature>
<dbReference type="GO" id="GO:0000390">
    <property type="term" value="P:spliceosomal complex disassembly"/>
    <property type="evidence" value="ECO:0007669"/>
    <property type="project" value="TreeGrafter"/>
</dbReference>
<evidence type="ECO:0000259" key="3">
    <source>
        <dbReference type="PROSITE" id="PS51192"/>
    </source>
</evidence>
<dbReference type="SMART" id="SM00487">
    <property type="entry name" value="DEXDc"/>
    <property type="match status" value="1"/>
</dbReference>
<dbReference type="InterPro" id="IPR011545">
    <property type="entry name" value="DEAD/DEAH_box_helicase_dom"/>
</dbReference>
<dbReference type="InterPro" id="IPR014001">
    <property type="entry name" value="Helicase_ATP-bd"/>
</dbReference>
<evidence type="ECO:0000313" key="4">
    <source>
        <dbReference type="EMBL" id="CAD2220627.1"/>
    </source>
</evidence>
<dbReference type="Gene3D" id="3.40.50.300">
    <property type="entry name" value="P-loop containing nucleotide triphosphate hydrolases"/>
    <property type="match status" value="2"/>
</dbReference>
<dbReference type="Pfam" id="PF00271">
    <property type="entry name" value="Helicase_C"/>
    <property type="match status" value="1"/>
</dbReference>
<protein>
    <submittedName>
        <fullName evidence="4">DEAD/DEAH box helicase/Helicase conserved C-terminal domain containing protein, putative</fullName>
    </submittedName>
</protein>
<dbReference type="EMBL" id="LR877162">
    <property type="protein sequence ID" value="CAD2220627.1"/>
    <property type="molecule type" value="Genomic_DNA"/>
</dbReference>
<dbReference type="GO" id="GO:0005524">
    <property type="term" value="F:ATP binding"/>
    <property type="evidence" value="ECO:0007669"/>
    <property type="project" value="UniProtKB-KW"/>
</dbReference>
<keyword evidence="1" id="KW-0547">Nucleotide-binding</keyword>
<accession>A0A7G2CNG3</accession>
<dbReference type="AlphaFoldDB" id="A0A7G2CNG3"/>
<evidence type="ECO:0000256" key="2">
    <source>
        <dbReference type="ARBA" id="ARBA00022840"/>
    </source>
</evidence>
<dbReference type="OrthoDB" id="273795at2759"/>
<name>A0A7G2CNG3_9TRYP</name>
<dbReference type="GO" id="GO:0071013">
    <property type="term" value="C:catalytic step 2 spliceosome"/>
    <property type="evidence" value="ECO:0007669"/>
    <property type="project" value="TreeGrafter"/>
</dbReference>
<organism evidence="4 5">
    <name type="scientific">Angomonas deanei</name>
    <dbReference type="NCBI Taxonomy" id="59799"/>
    <lineage>
        <taxon>Eukaryota</taxon>
        <taxon>Discoba</taxon>
        <taxon>Euglenozoa</taxon>
        <taxon>Kinetoplastea</taxon>
        <taxon>Metakinetoplastina</taxon>
        <taxon>Trypanosomatida</taxon>
        <taxon>Trypanosomatidae</taxon>
        <taxon>Strigomonadinae</taxon>
        <taxon>Angomonas</taxon>
    </lineage>
</organism>
<dbReference type="InterPro" id="IPR001650">
    <property type="entry name" value="Helicase_C-like"/>
</dbReference>
<gene>
    <name evidence="4" type="ORF">ADEAN_000814900</name>
</gene>
<dbReference type="PROSITE" id="PS51192">
    <property type="entry name" value="HELICASE_ATP_BIND_1"/>
    <property type="match status" value="1"/>
</dbReference>
<dbReference type="GO" id="GO:0003723">
    <property type="term" value="F:RNA binding"/>
    <property type="evidence" value="ECO:0007669"/>
    <property type="project" value="TreeGrafter"/>
</dbReference>
<dbReference type="SUPFAM" id="SSF52540">
    <property type="entry name" value="P-loop containing nucleoside triphosphate hydrolases"/>
    <property type="match status" value="1"/>
</dbReference>
<dbReference type="PANTHER" id="PTHR18934:SF85">
    <property type="entry name" value="ATP-DEPENDENT RNA HELICASE DHX8"/>
    <property type="match status" value="1"/>
</dbReference>
<keyword evidence="2" id="KW-0067">ATP-binding</keyword>
<sequence>MWTTQFLQNASHNNNHHNMLVYLCAAPTGTGKTVLIPIFLLNAHWQRVAVKLTLTIAALQEERTEEGSHYCITSLEAFVQDFKKDSTVQIIVCQPTRFACREVAGYVGALLSSATRVGYAVSGDRTSTKETEIIFTTPAYLTELLFRPQRTIGLFAPTTIVLDEAHERKVPSDILFSFLKLMRETPHVRATYPLYRALQQIVVMSATMSMANAFQYFSNKENHHNPILLLNEAQRHLVREYKMKKGVLDDSINVDQLEYIQVVERQTLTDGLQKNNQSSENNYPIERYFIEDIQNFQFLQSKLLFDNDNNVGLRTEDGKHALQQLADCFLSTTNNNNNMHQNKNSIESKLKHFNFGNFSNGTSITQFVLFLVEALTVRFISNHPHPHNTPVGMILFLPGLSEIMSLRAQLEAKCAVDYYYPISETETNNNNNPHFMEPLLTLRYANHNMYFSVPILHGNLNTNLNDMIDMATNQHDQHHEVPPVFVILATNVAESSVTIPNLKIVLNFCLERSFVDVASQNKNKNHNSHLFSDSMMKIKTNHIISFSSLKQREGRVGRTGEGVAIHFITKDYYLNQNELITRIIIINIFPAVE</sequence>
<dbReference type="InterPro" id="IPR027417">
    <property type="entry name" value="P-loop_NTPase"/>
</dbReference>
<evidence type="ECO:0000313" key="5">
    <source>
        <dbReference type="Proteomes" id="UP000515908"/>
    </source>
</evidence>
<dbReference type="SMART" id="SM00490">
    <property type="entry name" value="HELICc"/>
    <property type="match status" value="1"/>
</dbReference>
<dbReference type="Pfam" id="PF00270">
    <property type="entry name" value="DEAD"/>
    <property type="match status" value="1"/>
</dbReference>